<evidence type="ECO:0000313" key="1">
    <source>
        <dbReference type="EMBL" id="MBX31477.1"/>
    </source>
</evidence>
<dbReference type="AlphaFoldDB" id="A0A2P2MMR2"/>
<organism evidence="1">
    <name type="scientific">Rhizophora mucronata</name>
    <name type="common">Asiatic mangrove</name>
    <dbReference type="NCBI Taxonomy" id="61149"/>
    <lineage>
        <taxon>Eukaryota</taxon>
        <taxon>Viridiplantae</taxon>
        <taxon>Streptophyta</taxon>
        <taxon>Embryophyta</taxon>
        <taxon>Tracheophyta</taxon>
        <taxon>Spermatophyta</taxon>
        <taxon>Magnoliopsida</taxon>
        <taxon>eudicotyledons</taxon>
        <taxon>Gunneridae</taxon>
        <taxon>Pentapetalae</taxon>
        <taxon>rosids</taxon>
        <taxon>fabids</taxon>
        <taxon>Malpighiales</taxon>
        <taxon>Rhizophoraceae</taxon>
        <taxon>Rhizophora</taxon>
    </lineage>
</organism>
<proteinExistence type="predicted"/>
<name>A0A2P2MMR2_RHIMU</name>
<dbReference type="EMBL" id="GGEC01050993">
    <property type="protein sequence ID" value="MBX31477.1"/>
    <property type="molecule type" value="Transcribed_RNA"/>
</dbReference>
<reference evidence="1" key="1">
    <citation type="submission" date="2018-02" db="EMBL/GenBank/DDBJ databases">
        <title>Rhizophora mucronata_Transcriptome.</title>
        <authorList>
            <person name="Meera S.P."/>
            <person name="Sreeshan A."/>
            <person name="Augustine A."/>
        </authorList>
    </citation>
    <scope>NUCLEOTIDE SEQUENCE</scope>
    <source>
        <tissue evidence="1">Leaf</tissue>
    </source>
</reference>
<accession>A0A2P2MMR2</accession>
<protein>
    <submittedName>
        <fullName evidence="1">Uncharacterized protein LOC105141881 isoform X1</fullName>
    </submittedName>
</protein>
<sequence length="61" mass="7420">MQYCFQYMNRLFPHQAFFINQASFDFIPELSFSLYIKFFNSAACISTYTSFSTREKRHIKR</sequence>